<dbReference type="Proteomes" id="UP000024942">
    <property type="component" value="Unassembled WGS sequence"/>
</dbReference>
<feature type="domain" description="Peptidase M24" evidence="1">
    <location>
        <begin position="20"/>
        <end position="169"/>
    </location>
</feature>
<organism evidence="2 3">
    <name type="scientific">Hyphomonas oceanitis SCH89</name>
    <dbReference type="NCBI Taxonomy" id="1280953"/>
    <lineage>
        <taxon>Bacteria</taxon>
        <taxon>Pseudomonadati</taxon>
        <taxon>Pseudomonadota</taxon>
        <taxon>Alphaproteobacteria</taxon>
        <taxon>Hyphomonadales</taxon>
        <taxon>Hyphomonadaceae</taxon>
        <taxon>Hyphomonas</taxon>
    </lineage>
</organism>
<name>A0A059G256_9PROT</name>
<sequence length="228" mass="24964">MESLTNDARLAALIEAEDKALTLFDAIEAASIIAPGRSEAEVDGDIAALALETFGIERHWHQCNVRAGANTVTTFHDTPPLRVIAPEDTVYVDLGPVFAEWEADVGRTYAVGESAAKHALVGALETVFEAVRAEARPDMTGAALYALACRMAEAHGYVFGGAIAGHVVAEFPHAVWPGDKDQQRISPNNRTRLSDPDPFGRPRHWILEIHLLEPGRTWGGFYERLLRW</sequence>
<dbReference type="STRING" id="1280953.HOC_19896"/>
<evidence type="ECO:0000259" key="1">
    <source>
        <dbReference type="Pfam" id="PF00557"/>
    </source>
</evidence>
<proteinExistence type="predicted"/>
<gene>
    <name evidence="2" type="ORF">HOC_19896</name>
</gene>
<dbReference type="Gene3D" id="3.90.230.10">
    <property type="entry name" value="Creatinase/methionine aminopeptidase superfamily"/>
    <property type="match status" value="1"/>
</dbReference>
<keyword evidence="3" id="KW-1185">Reference proteome</keyword>
<accession>A0A059G256</accession>
<comment type="caution">
    <text evidence="2">The sequence shown here is derived from an EMBL/GenBank/DDBJ whole genome shotgun (WGS) entry which is preliminary data.</text>
</comment>
<dbReference type="InterPro" id="IPR050659">
    <property type="entry name" value="Peptidase_M24B"/>
</dbReference>
<dbReference type="CDD" id="cd01066">
    <property type="entry name" value="APP_MetAP"/>
    <property type="match status" value="1"/>
</dbReference>
<dbReference type="PATRIC" id="fig|1280953.3.peg.3971"/>
<dbReference type="RefSeq" id="WP_035541988.1">
    <property type="nucleotide sequence ID" value="NZ_ARYL01000072.1"/>
</dbReference>
<evidence type="ECO:0000313" key="3">
    <source>
        <dbReference type="Proteomes" id="UP000024942"/>
    </source>
</evidence>
<dbReference type="AlphaFoldDB" id="A0A059G256"/>
<evidence type="ECO:0000313" key="2">
    <source>
        <dbReference type="EMBL" id="KCZ99508.1"/>
    </source>
</evidence>
<dbReference type="PANTHER" id="PTHR46112:SF8">
    <property type="entry name" value="CYTOPLASMIC PEPTIDASE PEPQ-RELATED"/>
    <property type="match status" value="1"/>
</dbReference>
<dbReference type="OrthoDB" id="570664at2"/>
<dbReference type="SUPFAM" id="SSF55920">
    <property type="entry name" value="Creatinase/aminopeptidase"/>
    <property type="match status" value="1"/>
</dbReference>
<dbReference type="Pfam" id="PF00557">
    <property type="entry name" value="Peptidase_M24"/>
    <property type="match status" value="1"/>
</dbReference>
<protein>
    <recommendedName>
        <fullName evidence="1">Peptidase M24 domain-containing protein</fullName>
    </recommendedName>
</protein>
<reference evidence="2 3" key="1">
    <citation type="journal article" date="2014" name="Antonie Van Leeuwenhoek">
        <title>Hyphomonas beringensis sp. nov. and Hyphomonas chukchiensis sp. nov., isolated from surface seawater of the Bering Sea and Chukchi Sea.</title>
        <authorList>
            <person name="Li C."/>
            <person name="Lai Q."/>
            <person name="Li G."/>
            <person name="Dong C."/>
            <person name="Wang J."/>
            <person name="Liao Y."/>
            <person name="Shao Z."/>
        </authorList>
    </citation>
    <scope>NUCLEOTIDE SEQUENCE [LARGE SCALE GENOMIC DNA]</scope>
    <source>
        <strain evidence="2 3">SCH89</strain>
    </source>
</reference>
<dbReference type="InterPro" id="IPR000994">
    <property type="entry name" value="Pept_M24"/>
</dbReference>
<dbReference type="InterPro" id="IPR036005">
    <property type="entry name" value="Creatinase/aminopeptidase-like"/>
</dbReference>
<dbReference type="eggNOG" id="COG0006">
    <property type="taxonomic scope" value="Bacteria"/>
</dbReference>
<dbReference type="EMBL" id="ARYL01000072">
    <property type="protein sequence ID" value="KCZ99508.1"/>
    <property type="molecule type" value="Genomic_DNA"/>
</dbReference>
<dbReference type="PANTHER" id="PTHR46112">
    <property type="entry name" value="AMINOPEPTIDASE"/>
    <property type="match status" value="1"/>
</dbReference>